<reference evidence="1 3" key="1">
    <citation type="journal article" date="2017" name="Nat. Microbiol.">
        <title>Natural product diversity associated with the nematode symbionts Photorhabdus and Xenorhabdus.</title>
        <authorList>
            <person name="Tobias N.J."/>
            <person name="Wolff H."/>
            <person name="Djahanschiri B."/>
            <person name="Grundmann F."/>
            <person name="Kronenwerth M."/>
            <person name="Shi Y.M."/>
            <person name="Simonyi S."/>
            <person name="Grun P."/>
            <person name="Shapiro-Ilan D."/>
            <person name="Pidot S.J."/>
            <person name="Stinear T.P."/>
            <person name="Ebersberger I."/>
            <person name="Bode H.B."/>
        </authorList>
    </citation>
    <scope>NUCLEOTIDE SEQUENCE [LARGE SCALE GENOMIC DNA]</scope>
    <source>
        <strain evidence="1 3">DSM 16337</strain>
    </source>
</reference>
<comment type="caution">
    <text evidence="1">The sequence shown here is derived from an EMBL/GenBank/DDBJ whole genome shotgun (WGS) entry which is preliminary data.</text>
</comment>
<name>A0A2D0INQ8_9GAMM</name>
<evidence type="ECO:0000313" key="1">
    <source>
        <dbReference type="EMBL" id="PHM23462.1"/>
    </source>
</evidence>
<evidence type="ECO:0000313" key="3">
    <source>
        <dbReference type="Proteomes" id="UP000225605"/>
    </source>
</evidence>
<gene>
    <name evidence="2" type="ORF">BDE27_2580</name>
    <name evidence="1" type="ORF">Xehl_02731</name>
</gene>
<dbReference type="Proteomes" id="UP000283568">
    <property type="component" value="Unassembled WGS sequence"/>
</dbReference>
<dbReference type="EMBL" id="RAQI01000003">
    <property type="protein sequence ID" value="RKE90688.1"/>
    <property type="molecule type" value="Genomic_DNA"/>
</dbReference>
<organism evidence="1 3">
    <name type="scientific">Xenorhabdus ehlersii</name>
    <dbReference type="NCBI Taxonomy" id="290111"/>
    <lineage>
        <taxon>Bacteria</taxon>
        <taxon>Pseudomonadati</taxon>
        <taxon>Pseudomonadota</taxon>
        <taxon>Gammaproteobacteria</taxon>
        <taxon>Enterobacterales</taxon>
        <taxon>Morganellaceae</taxon>
        <taxon>Xenorhabdus</taxon>
    </lineage>
</organism>
<dbReference type="AlphaFoldDB" id="A0A2D0INQ8"/>
<protein>
    <submittedName>
        <fullName evidence="1">Uncharacterized protein</fullName>
    </submittedName>
</protein>
<evidence type="ECO:0000313" key="2">
    <source>
        <dbReference type="EMBL" id="RKE90688.1"/>
    </source>
</evidence>
<evidence type="ECO:0000313" key="4">
    <source>
        <dbReference type="Proteomes" id="UP000283568"/>
    </source>
</evidence>
<dbReference type="EMBL" id="NIBT01000014">
    <property type="protein sequence ID" value="PHM23462.1"/>
    <property type="molecule type" value="Genomic_DNA"/>
</dbReference>
<keyword evidence="4" id="KW-1185">Reference proteome</keyword>
<dbReference type="Proteomes" id="UP000225605">
    <property type="component" value="Unassembled WGS sequence"/>
</dbReference>
<accession>A0A2D0INQ8</accession>
<sequence>MKEYPFRQVILAVTDEISMQEAPTDYSTSIWLPQEFGSVGGINTIVI</sequence>
<proteinExistence type="predicted"/>
<reference evidence="2 4" key="2">
    <citation type="submission" date="2018-09" db="EMBL/GenBank/DDBJ databases">
        <title>Genomic Encyclopedia of Archaeal and Bacterial Type Strains, Phase II (KMG-II): from individual species to whole genera.</title>
        <authorList>
            <person name="Goeker M."/>
        </authorList>
    </citation>
    <scope>NUCLEOTIDE SEQUENCE [LARGE SCALE GENOMIC DNA]</scope>
    <source>
        <strain evidence="2 4">DSM 16337</strain>
    </source>
</reference>